<dbReference type="InterPro" id="IPR000536">
    <property type="entry name" value="Nucl_hrmn_rcpt_lig-bd"/>
</dbReference>
<dbReference type="GO" id="GO:0043565">
    <property type="term" value="F:sequence-specific DNA binding"/>
    <property type="evidence" value="ECO:0007669"/>
    <property type="project" value="InterPro"/>
</dbReference>
<keyword evidence="6 9" id="KW-0804">Transcription</keyword>
<dbReference type="GO" id="GO:0005634">
    <property type="term" value="C:nucleus"/>
    <property type="evidence" value="ECO:0007669"/>
    <property type="project" value="UniProtKB-SubCell"/>
</dbReference>
<evidence type="ECO:0000256" key="2">
    <source>
        <dbReference type="ARBA" id="ARBA00022771"/>
    </source>
</evidence>
<dbReference type="SUPFAM" id="SSF57716">
    <property type="entry name" value="Glucocorticoid receptor-like (DNA-binding domain)"/>
    <property type="match status" value="1"/>
</dbReference>
<keyword evidence="8 9" id="KW-0539">Nucleus</keyword>
<feature type="domain" description="NR LBD" evidence="11">
    <location>
        <begin position="440"/>
        <end position="685"/>
    </location>
</feature>
<evidence type="ECO:0000313" key="12">
    <source>
        <dbReference type="Proteomes" id="UP001165740"/>
    </source>
</evidence>
<proteinExistence type="inferred from homology"/>
<dbReference type="Pfam" id="PF00104">
    <property type="entry name" value="Hormone_recep"/>
    <property type="match status" value="1"/>
</dbReference>
<dbReference type="Gene3D" id="3.30.50.10">
    <property type="entry name" value="Erythroid Transcription Factor GATA-1, subunit A"/>
    <property type="match status" value="1"/>
</dbReference>
<keyword evidence="1 9" id="KW-0479">Metal-binding</keyword>
<keyword evidence="4 9" id="KW-0805">Transcription regulation</keyword>
<dbReference type="PROSITE" id="PS51030">
    <property type="entry name" value="NUCLEAR_REC_DBD_2"/>
    <property type="match status" value="1"/>
</dbReference>
<dbReference type="InterPro" id="IPR001628">
    <property type="entry name" value="Znf_hrmn_rcpt"/>
</dbReference>
<organism evidence="12 13">
    <name type="scientific">Biomphalaria glabrata</name>
    <name type="common">Bloodfluke planorb</name>
    <name type="synonym">Freshwater snail</name>
    <dbReference type="NCBI Taxonomy" id="6526"/>
    <lineage>
        <taxon>Eukaryota</taxon>
        <taxon>Metazoa</taxon>
        <taxon>Spiralia</taxon>
        <taxon>Lophotrochozoa</taxon>
        <taxon>Mollusca</taxon>
        <taxon>Gastropoda</taxon>
        <taxon>Heterobranchia</taxon>
        <taxon>Euthyneura</taxon>
        <taxon>Panpulmonata</taxon>
        <taxon>Hygrophila</taxon>
        <taxon>Lymnaeoidea</taxon>
        <taxon>Planorbidae</taxon>
        <taxon>Biomphalaria</taxon>
    </lineage>
</organism>
<dbReference type="SUPFAM" id="SSF48508">
    <property type="entry name" value="Nuclear receptor ligand-binding domain"/>
    <property type="match status" value="1"/>
</dbReference>
<evidence type="ECO:0000313" key="13">
    <source>
        <dbReference type="RefSeq" id="XP_055900628.1"/>
    </source>
</evidence>
<evidence type="ECO:0000256" key="8">
    <source>
        <dbReference type="ARBA" id="ARBA00023242"/>
    </source>
</evidence>
<evidence type="ECO:0000259" key="10">
    <source>
        <dbReference type="PROSITE" id="PS51030"/>
    </source>
</evidence>
<protein>
    <submittedName>
        <fullName evidence="13">Uncharacterized protein LOC106064881 isoform X1</fullName>
    </submittedName>
</protein>
<dbReference type="Pfam" id="PF00105">
    <property type="entry name" value="zf-C4"/>
    <property type="match status" value="1"/>
</dbReference>
<dbReference type="Proteomes" id="UP001165740">
    <property type="component" value="Chromosome 10"/>
</dbReference>
<evidence type="ECO:0000256" key="6">
    <source>
        <dbReference type="ARBA" id="ARBA00023163"/>
    </source>
</evidence>
<dbReference type="InterPro" id="IPR013088">
    <property type="entry name" value="Znf_NHR/GATA"/>
</dbReference>
<dbReference type="SMART" id="SM00430">
    <property type="entry name" value="HOLI"/>
    <property type="match status" value="1"/>
</dbReference>
<keyword evidence="2 9" id="KW-0863">Zinc-finger</keyword>
<dbReference type="PROSITE" id="PS00031">
    <property type="entry name" value="NUCLEAR_REC_DBD_1"/>
    <property type="match status" value="1"/>
</dbReference>
<dbReference type="OMA" id="RITEIEW"/>
<evidence type="ECO:0000259" key="11">
    <source>
        <dbReference type="PROSITE" id="PS51843"/>
    </source>
</evidence>
<dbReference type="GO" id="GO:0008270">
    <property type="term" value="F:zinc ion binding"/>
    <property type="evidence" value="ECO:0007669"/>
    <property type="project" value="UniProtKB-KW"/>
</dbReference>
<dbReference type="InterPro" id="IPR050234">
    <property type="entry name" value="Nuclear_hormone_rcpt_NR1"/>
</dbReference>
<dbReference type="PROSITE" id="PS51843">
    <property type="entry name" value="NR_LBD"/>
    <property type="match status" value="1"/>
</dbReference>
<name>A0A9W3BMJ1_BIOGL</name>
<evidence type="ECO:0000256" key="1">
    <source>
        <dbReference type="ARBA" id="ARBA00022723"/>
    </source>
</evidence>
<keyword evidence="3 9" id="KW-0862">Zinc</keyword>
<comment type="similarity">
    <text evidence="9">Belongs to the nuclear hormone receptor family.</text>
</comment>
<evidence type="ECO:0000256" key="9">
    <source>
        <dbReference type="RuleBase" id="RU004334"/>
    </source>
</evidence>
<dbReference type="GO" id="GO:0003700">
    <property type="term" value="F:DNA-binding transcription factor activity"/>
    <property type="evidence" value="ECO:0007669"/>
    <property type="project" value="InterPro"/>
</dbReference>
<dbReference type="AlphaFoldDB" id="A0A9W3BMJ1"/>
<keyword evidence="12" id="KW-1185">Reference proteome</keyword>
<accession>A0A9W3BMJ1</accession>
<dbReference type="PANTHER" id="PTHR24082">
    <property type="entry name" value="NUCLEAR HORMONE RECEPTOR"/>
    <property type="match status" value="1"/>
</dbReference>
<dbReference type="InterPro" id="IPR035500">
    <property type="entry name" value="NHR-like_dom_sf"/>
</dbReference>
<evidence type="ECO:0000256" key="7">
    <source>
        <dbReference type="ARBA" id="ARBA00023170"/>
    </source>
</evidence>
<gene>
    <name evidence="13" type="primary">LOC106064881</name>
</gene>
<evidence type="ECO:0000256" key="3">
    <source>
        <dbReference type="ARBA" id="ARBA00022833"/>
    </source>
</evidence>
<dbReference type="CDD" id="cd06916">
    <property type="entry name" value="NR_DBD_like"/>
    <property type="match status" value="1"/>
</dbReference>
<keyword evidence="7 9" id="KW-0675">Receptor</keyword>
<dbReference type="RefSeq" id="XP_055900628.1">
    <property type="nucleotide sequence ID" value="XM_056044653.1"/>
</dbReference>
<dbReference type="GeneID" id="106064881"/>
<evidence type="ECO:0000256" key="4">
    <source>
        <dbReference type="ARBA" id="ARBA00023015"/>
    </source>
</evidence>
<dbReference type="PRINTS" id="PR00047">
    <property type="entry name" value="STROIDFINGER"/>
</dbReference>
<dbReference type="SMART" id="SM00399">
    <property type="entry name" value="ZnF_C4"/>
    <property type="match status" value="1"/>
</dbReference>
<keyword evidence="5 9" id="KW-0238">DNA-binding</keyword>
<feature type="domain" description="Nuclear receptor" evidence="10">
    <location>
        <begin position="53"/>
        <end position="128"/>
    </location>
</feature>
<comment type="subcellular location">
    <subcellularLocation>
        <location evidence="9">Nucleus</location>
    </subcellularLocation>
</comment>
<sequence length="685" mass="79228">MWFCFSVTSINLTLFSVAIVTRLYRMVSSDCSNEKRGRLDRTKRDRSELLRTLPPCRVCLEAASGFHYGVNTCEACKGFFRRALKHGTTFTCKQQKECDVTGTARTLCSYCRFQKCICVGMSTSAIKVGRYTHEARTRNIIEVKILAKQKKELKKSVGSSTHARQKEEYETQLEVRKQHLLLRQEHRLAEEALRMPLPNECPQSLVDSNVESQYNLTNEINDYTDYSGTYCSYQESIPQNFPPPDFKFDSHNDISLGYETSFKCEHYQDTDYVSDTTHEHLEQSSSHSPQETILALPTINQENYELPFCFDSYNFNNDIDSSQGQSHHPAADVSLVQTEHYSSLEEEEFTDSKQPSSWDIRALLPVTFEARLESITKETSIYNGNIHLKEHLSLLMQFQHQNIQKQFPWISSDVIGDELDSVITKLIDTHNRLILVSDYFPDSYIEEKLKAHIKVYVMKQQVMGQLPDLTDQQYVDMFRNTGIDLDGRVNNIKVLMNYLEVFLRAFVRFAKCLPGFKELPLDDQTQLLKGSFTDFWFLGVYKGYNSQLNTVIMPQSHCFHRDDLYKMFDPSWVDHSFELAVVLQKKSISPRQLILLKSLLLTVPYGCTILNPQAVDKIQDRLLECLQRQLSIDHPDQNIAQLLGKTINILTLLRPLSQLEKRNWQKRIVLENAACWPLVSEMFCS</sequence>
<evidence type="ECO:0000256" key="5">
    <source>
        <dbReference type="ARBA" id="ARBA00023125"/>
    </source>
</evidence>
<dbReference type="OrthoDB" id="6058386at2759"/>
<dbReference type="Gene3D" id="1.10.565.10">
    <property type="entry name" value="Retinoid X Receptor"/>
    <property type="match status" value="1"/>
</dbReference>
<reference evidence="13" key="1">
    <citation type="submission" date="2025-08" db="UniProtKB">
        <authorList>
            <consortium name="RefSeq"/>
        </authorList>
    </citation>
    <scope>IDENTIFICATION</scope>
</reference>